<sequence>MQGIILYGPPAAGKDTVTHALSSIDERYKIFKRLKVGPGRIDGYRISTSQHVERLRSSGDIIWENRRYESLYVIDRPSLESDLSRHFPVVHAGQLEAIKAIVDSVDADWLIVYLWCSRRVAERRIIERGTGDVEARLQAWDETAPMVDADLSIDTAVMQPSEAAALIDRAARSM</sequence>
<dbReference type="SUPFAM" id="SSF52540">
    <property type="entry name" value="P-loop containing nucleoside triphosphate hydrolases"/>
    <property type="match status" value="1"/>
</dbReference>
<evidence type="ECO:0008006" key="3">
    <source>
        <dbReference type="Google" id="ProtNLM"/>
    </source>
</evidence>
<dbReference type="Proteomes" id="UP000605568">
    <property type="component" value="Unassembled WGS sequence"/>
</dbReference>
<gene>
    <name evidence="1" type="ORF">GCM10017774_56250</name>
</gene>
<evidence type="ECO:0000313" key="2">
    <source>
        <dbReference type="Proteomes" id="UP000605568"/>
    </source>
</evidence>
<evidence type="ECO:0000313" key="1">
    <source>
        <dbReference type="EMBL" id="GHH49225.1"/>
    </source>
</evidence>
<name>A0ABQ3MML9_9PSEU</name>
<protein>
    <recommendedName>
        <fullName evidence="3">Guanylate kinase</fullName>
    </recommendedName>
</protein>
<comment type="caution">
    <text evidence="1">The sequence shown here is derived from an EMBL/GenBank/DDBJ whole genome shotgun (WGS) entry which is preliminary data.</text>
</comment>
<reference evidence="2" key="1">
    <citation type="journal article" date="2019" name="Int. J. Syst. Evol. Microbiol.">
        <title>The Global Catalogue of Microorganisms (GCM) 10K type strain sequencing project: providing services to taxonomists for standard genome sequencing and annotation.</title>
        <authorList>
            <consortium name="The Broad Institute Genomics Platform"/>
            <consortium name="The Broad Institute Genome Sequencing Center for Infectious Disease"/>
            <person name="Wu L."/>
            <person name="Ma J."/>
        </authorList>
    </citation>
    <scope>NUCLEOTIDE SEQUENCE [LARGE SCALE GENOMIC DNA]</scope>
    <source>
        <strain evidence="2">CGMCC 4.7367</strain>
    </source>
</reference>
<dbReference type="InterPro" id="IPR027417">
    <property type="entry name" value="P-loop_NTPase"/>
</dbReference>
<accession>A0ABQ3MML9</accession>
<dbReference type="Gene3D" id="3.40.50.300">
    <property type="entry name" value="P-loop containing nucleotide triphosphate hydrolases"/>
    <property type="match status" value="1"/>
</dbReference>
<keyword evidence="2" id="KW-1185">Reference proteome</keyword>
<organism evidence="1 2">
    <name type="scientific">Lentzea cavernae</name>
    <dbReference type="NCBI Taxonomy" id="2020703"/>
    <lineage>
        <taxon>Bacteria</taxon>
        <taxon>Bacillati</taxon>
        <taxon>Actinomycetota</taxon>
        <taxon>Actinomycetes</taxon>
        <taxon>Pseudonocardiales</taxon>
        <taxon>Pseudonocardiaceae</taxon>
        <taxon>Lentzea</taxon>
    </lineage>
</organism>
<dbReference type="EMBL" id="BNAR01000009">
    <property type="protein sequence ID" value="GHH49225.1"/>
    <property type="molecule type" value="Genomic_DNA"/>
</dbReference>
<proteinExistence type="predicted"/>